<comment type="caution">
    <text evidence="1">The sequence shown here is derived from an EMBL/GenBank/DDBJ whole genome shotgun (WGS) entry which is preliminary data.</text>
</comment>
<dbReference type="AlphaFoldDB" id="A0A0F9APN5"/>
<organism evidence="1">
    <name type="scientific">marine sediment metagenome</name>
    <dbReference type="NCBI Taxonomy" id="412755"/>
    <lineage>
        <taxon>unclassified sequences</taxon>
        <taxon>metagenomes</taxon>
        <taxon>ecological metagenomes</taxon>
    </lineage>
</organism>
<reference evidence="1" key="1">
    <citation type="journal article" date="2015" name="Nature">
        <title>Complex archaea that bridge the gap between prokaryotes and eukaryotes.</title>
        <authorList>
            <person name="Spang A."/>
            <person name="Saw J.H."/>
            <person name="Jorgensen S.L."/>
            <person name="Zaremba-Niedzwiedzka K."/>
            <person name="Martijn J."/>
            <person name="Lind A.E."/>
            <person name="van Eijk R."/>
            <person name="Schleper C."/>
            <person name="Guy L."/>
            <person name="Ettema T.J."/>
        </authorList>
    </citation>
    <scope>NUCLEOTIDE SEQUENCE</scope>
</reference>
<gene>
    <name evidence="1" type="ORF">LCGC14_2886400</name>
</gene>
<name>A0A0F9APN5_9ZZZZ</name>
<protein>
    <submittedName>
        <fullName evidence="1">Uncharacterized protein</fullName>
    </submittedName>
</protein>
<dbReference type="EMBL" id="LAZR01056446">
    <property type="protein sequence ID" value="KKK74176.1"/>
    <property type="molecule type" value="Genomic_DNA"/>
</dbReference>
<accession>A0A0F9APN5</accession>
<evidence type="ECO:0000313" key="1">
    <source>
        <dbReference type="EMBL" id="KKK74176.1"/>
    </source>
</evidence>
<sequence length="215" mass="25950">MKPKYKIVEVPDWSPNELNYILEVRTFINSVQSEIIQQPPRCFGKNRVKRIDLHWNKLFNKFIFRTYWRTPRRNQSGIVTSYYPSNTIKEDPLECLKMIMEQYPKLNWNKFISTIEEKIEPKIIPHNIDNIYFDVKYLKVREQIISYIEQKISKRCKGLKELKKLFVYKNTMTFGDFLDKKSKLLSELNLKDYVTELNKQTERKRVSGNILDTRL</sequence>
<proteinExistence type="predicted"/>